<accession>F2AKA5</accession>
<name>F2AKA5_RHOBT</name>
<feature type="domain" description="FecR protein" evidence="2">
    <location>
        <begin position="146"/>
        <end position="227"/>
    </location>
</feature>
<dbReference type="PANTHER" id="PTHR30273">
    <property type="entry name" value="PERIPLASMIC SIGNAL SENSOR AND SIGMA FACTOR ACTIVATOR FECR-RELATED"/>
    <property type="match status" value="1"/>
</dbReference>
<dbReference type="Pfam" id="PF04773">
    <property type="entry name" value="FecR"/>
    <property type="match status" value="1"/>
</dbReference>
<keyword evidence="1" id="KW-0812">Transmembrane</keyword>
<dbReference type="PATRIC" id="fig|991778.3.peg.79"/>
<gene>
    <name evidence="3" type="ORF">RBWH47_03891</name>
</gene>
<dbReference type="RefSeq" id="WP_007324072.1">
    <property type="nucleotide sequence ID" value="NZ_AFAR01000001.1"/>
</dbReference>
<proteinExistence type="predicted"/>
<dbReference type="InterPro" id="IPR006860">
    <property type="entry name" value="FecR"/>
</dbReference>
<dbReference type="AlphaFoldDB" id="F2AKA5"/>
<feature type="transmembrane region" description="Helical" evidence="1">
    <location>
        <begin position="81"/>
        <end position="99"/>
    </location>
</feature>
<evidence type="ECO:0000313" key="3">
    <source>
        <dbReference type="EMBL" id="EGF29973.1"/>
    </source>
</evidence>
<evidence type="ECO:0000259" key="2">
    <source>
        <dbReference type="Pfam" id="PF04773"/>
    </source>
</evidence>
<reference evidence="3 4" key="1">
    <citation type="journal article" date="2013" name="Mar. Genomics">
        <title>Expression of sulfatases in Rhodopirellula baltica and the diversity of sulfatases in the genus Rhodopirellula.</title>
        <authorList>
            <person name="Wegner C.E."/>
            <person name="Richter-Heitmann T."/>
            <person name="Klindworth A."/>
            <person name="Klockow C."/>
            <person name="Richter M."/>
            <person name="Achstetter T."/>
            <person name="Glockner F.O."/>
            <person name="Harder J."/>
        </authorList>
    </citation>
    <scope>NUCLEOTIDE SEQUENCE [LARGE SCALE GENOMIC DNA]</scope>
    <source>
        <strain evidence="3 4">WH47</strain>
    </source>
</reference>
<evidence type="ECO:0000313" key="4">
    <source>
        <dbReference type="Proteomes" id="UP000006222"/>
    </source>
</evidence>
<dbReference type="Proteomes" id="UP000006222">
    <property type="component" value="Unassembled WGS sequence"/>
</dbReference>
<sequence length="457" mass="50438">MTNVEKRYLELRDAALDGRATQAEIQELESIAMASPERIRDFAEAAGLHGDLCLLGIEARDQRPAEKLETREKSKLGPWQLIPWAIGLAASILLIVTFWNRNPSESPSTETFAVLEQTVECLWQTSTMPLAEGQRLGTGRLRLASGFASLRFDNQTQLNLEGPAELQILDPMHCRLVSGTAVITVRDGLRGFVVDTPNGRLIDQGTSFGVSVKSGGASVVEVFDGQVDIEVAATGETRSMTEQTSAWLLPKQIVSASEYRVPLEQNSGHLTQIIAAQGNGGDIWVQRNPNIRKGPEDLLLVKKSSEQIGFDRQIRLRFDLRNLSDQPIQRTSLQLTAVPSGIGFASRTPDATFSIYGRPIPPETARLSLESTQWLDLQTETADWLLLNRFVIPKGIQSEAHNIESTRLDELLNQHRDGVIELVIIRDTPETMGGGLVHAFASSRHESIPGPTLRVWQ</sequence>
<dbReference type="EMBL" id="AFAR01000001">
    <property type="protein sequence ID" value="EGF29973.1"/>
    <property type="molecule type" value="Genomic_DNA"/>
</dbReference>
<dbReference type="GO" id="GO:0016989">
    <property type="term" value="F:sigma factor antagonist activity"/>
    <property type="evidence" value="ECO:0007669"/>
    <property type="project" value="TreeGrafter"/>
</dbReference>
<organism evidence="3 4">
    <name type="scientific">Rhodopirellula baltica WH47</name>
    <dbReference type="NCBI Taxonomy" id="991778"/>
    <lineage>
        <taxon>Bacteria</taxon>
        <taxon>Pseudomonadati</taxon>
        <taxon>Planctomycetota</taxon>
        <taxon>Planctomycetia</taxon>
        <taxon>Pirellulales</taxon>
        <taxon>Pirellulaceae</taxon>
        <taxon>Rhodopirellula</taxon>
    </lineage>
</organism>
<dbReference type="PANTHER" id="PTHR30273:SF2">
    <property type="entry name" value="PROTEIN FECR"/>
    <property type="match status" value="1"/>
</dbReference>
<keyword evidence="1" id="KW-1133">Transmembrane helix</keyword>
<protein>
    <submittedName>
        <fullName evidence="3">Protein containing FecR protein domain</fullName>
    </submittedName>
</protein>
<evidence type="ECO:0000256" key="1">
    <source>
        <dbReference type="SAM" id="Phobius"/>
    </source>
</evidence>
<keyword evidence="1" id="KW-0472">Membrane</keyword>
<dbReference type="InterPro" id="IPR012373">
    <property type="entry name" value="Ferrdict_sens_TM"/>
</dbReference>
<dbReference type="Gene3D" id="2.60.120.1440">
    <property type="match status" value="1"/>
</dbReference>
<comment type="caution">
    <text evidence="3">The sequence shown here is derived from an EMBL/GenBank/DDBJ whole genome shotgun (WGS) entry which is preliminary data.</text>
</comment>